<protein>
    <submittedName>
        <fullName evidence="2">DEBR0S4_05930g1_1</fullName>
    </submittedName>
</protein>
<accession>A0A7D9H5N6</accession>
<dbReference type="InterPro" id="IPR005302">
    <property type="entry name" value="MoCF_Sase_C"/>
</dbReference>
<dbReference type="Proteomes" id="UP000478008">
    <property type="component" value="Unassembled WGS sequence"/>
</dbReference>
<dbReference type="EMBL" id="CABFWN010000004">
    <property type="protein sequence ID" value="VUG18925.1"/>
    <property type="molecule type" value="Genomic_DNA"/>
</dbReference>
<organism evidence="2 3">
    <name type="scientific">Dekkera bruxellensis</name>
    <name type="common">Brettanomyces custersii</name>
    <dbReference type="NCBI Taxonomy" id="5007"/>
    <lineage>
        <taxon>Eukaryota</taxon>
        <taxon>Fungi</taxon>
        <taxon>Dikarya</taxon>
        <taxon>Ascomycota</taxon>
        <taxon>Saccharomycotina</taxon>
        <taxon>Pichiomycetes</taxon>
        <taxon>Pichiales</taxon>
        <taxon>Pichiaceae</taxon>
        <taxon>Brettanomyces</taxon>
    </lineage>
</organism>
<sequence>MLLFYYALIVLSAMSAVLTLFSCQITRVLDNRYKFTGKEILRIIFNINEVIKAKFWRAIHWIISSKYRGFFGGRVDCMIVYPMKEASAGVKVTKWIMKEYGLRGDRQYLLGYYNKEQDCYEINLLNKKPKMALLRVEYDEQHDKFIYSWPGKKESFSLPTEVDEVFVKKWSSTGLKEVTIKTYASYTRGICLDKFVIPESLKKAMGLPENTQLLCSIKGKPCTIGVPKHRKITTIFQAYYPLLICSNESMETLRKRNLDSSYDLKMVAFRPNLIIKDVPHPFYEDYYEYFDLISNTDCNTRHTFKAPLRCIRCSLPNVDYEKGSMNENGVMTKTLAKFRRVDENYPYETCFGKYAVSLDDNFTIEKGDHLDVLLKQVTYWKENPYKKQDRKQVEKSWIEEEEHQ</sequence>
<gene>
    <name evidence="2" type="ORF">DEBR0S4_05930G</name>
</gene>
<reference evidence="2 3" key="1">
    <citation type="submission" date="2019-07" db="EMBL/GenBank/DDBJ databases">
        <authorList>
            <person name="Friedrich A."/>
            <person name="Schacherer J."/>
        </authorList>
    </citation>
    <scope>NUCLEOTIDE SEQUENCE [LARGE SCALE GENOMIC DNA]</scope>
</reference>
<evidence type="ECO:0000313" key="3">
    <source>
        <dbReference type="Proteomes" id="UP000478008"/>
    </source>
</evidence>
<dbReference type="PROSITE" id="PS51340">
    <property type="entry name" value="MOSC"/>
    <property type="match status" value="1"/>
</dbReference>
<dbReference type="GO" id="GO:0030170">
    <property type="term" value="F:pyridoxal phosphate binding"/>
    <property type="evidence" value="ECO:0007669"/>
    <property type="project" value="InterPro"/>
</dbReference>
<evidence type="ECO:0000259" key="1">
    <source>
        <dbReference type="PROSITE" id="PS51340"/>
    </source>
</evidence>
<proteinExistence type="predicted"/>
<dbReference type="GO" id="GO:0030151">
    <property type="term" value="F:molybdenum ion binding"/>
    <property type="evidence" value="ECO:0007669"/>
    <property type="project" value="InterPro"/>
</dbReference>
<keyword evidence="3" id="KW-1185">Reference proteome</keyword>
<evidence type="ECO:0000313" key="2">
    <source>
        <dbReference type="EMBL" id="VUG18925.1"/>
    </source>
</evidence>
<dbReference type="Pfam" id="PF03473">
    <property type="entry name" value="MOSC"/>
    <property type="match status" value="1"/>
</dbReference>
<name>A0A7D9H5N6_DEKBR</name>
<dbReference type="AlphaFoldDB" id="A0A7D9H5N6"/>
<feature type="domain" description="MOSC" evidence="1">
    <location>
        <begin position="202"/>
        <end position="373"/>
    </location>
</feature>
<dbReference type="GO" id="GO:0003824">
    <property type="term" value="F:catalytic activity"/>
    <property type="evidence" value="ECO:0007669"/>
    <property type="project" value="InterPro"/>
</dbReference>